<dbReference type="SMART" id="SM00448">
    <property type="entry name" value="REC"/>
    <property type="match status" value="1"/>
</dbReference>
<dbReference type="Pfam" id="PF00072">
    <property type="entry name" value="Response_reg"/>
    <property type="match status" value="1"/>
</dbReference>
<keyword evidence="3 5" id="KW-0238">DNA-binding</keyword>
<organism evidence="8 9">
    <name type="scientific">Actinotalea lenta</name>
    <dbReference type="NCBI Taxonomy" id="3064654"/>
    <lineage>
        <taxon>Bacteria</taxon>
        <taxon>Bacillati</taxon>
        <taxon>Actinomycetota</taxon>
        <taxon>Actinomycetes</taxon>
        <taxon>Micrococcales</taxon>
        <taxon>Cellulomonadaceae</taxon>
        <taxon>Actinotalea</taxon>
    </lineage>
</organism>
<evidence type="ECO:0000256" key="3">
    <source>
        <dbReference type="ARBA" id="ARBA00023125"/>
    </source>
</evidence>
<protein>
    <submittedName>
        <fullName evidence="8">Response regulator transcription factor</fullName>
    </submittedName>
</protein>
<feature type="domain" description="OmpR/PhoB-type" evidence="7">
    <location>
        <begin position="129"/>
        <end position="229"/>
    </location>
</feature>
<feature type="DNA-binding region" description="OmpR/PhoB-type" evidence="5">
    <location>
        <begin position="129"/>
        <end position="229"/>
    </location>
</feature>
<evidence type="ECO:0000313" key="8">
    <source>
        <dbReference type="EMBL" id="MDO8107172.1"/>
    </source>
</evidence>
<dbReference type="PROSITE" id="PS51755">
    <property type="entry name" value="OMPR_PHOB"/>
    <property type="match status" value="1"/>
</dbReference>
<proteinExistence type="predicted"/>
<feature type="domain" description="Response regulatory" evidence="6">
    <location>
        <begin position="3"/>
        <end position="117"/>
    </location>
</feature>
<evidence type="ECO:0000256" key="5">
    <source>
        <dbReference type="PROSITE-ProRule" id="PRU01091"/>
    </source>
</evidence>
<dbReference type="EMBL" id="JAUQYP010000001">
    <property type="protein sequence ID" value="MDO8107172.1"/>
    <property type="molecule type" value="Genomic_DNA"/>
</dbReference>
<dbReference type="PANTHER" id="PTHR48111:SF40">
    <property type="entry name" value="PHOSPHATE REGULON TRANSCRIPTIONAL REGULATORY PROTEIN PHOB"/>
    <property type="match status" value="1"/>
</dbReference>
<dbReference type="Pfam" id="PF00486">
    <property type="entry name" value="Trans_reg_C"/>
    <property type="match status" value="1"/>
</dbReference>
<evidence type="ECO:0000256" key="1">
    <source>
        <dbReference type="ARBA" id="ARBA00022553"/>
    </source>
</evidence>
<dbReference type="InterPro" id="IPR001867">
    <property type="entry name" value="OmpR/PhoB-type_DNA-bd"/>
</dbReference>
<dbReference type="Gene3D" id="3.40.50.2300">
    <property type="match status" value="1"/>
</dbReference>
<name>A0ABT9DDT2_9CELL</name>
<comment type="caution">
    <text evidence="8">The sequence shown here is derived from an EMBL/GenBank/DDBJ whole genome shotgun (WGS) entry which is preliminary data.</text>
</comment>
<dbReference type="InterPro" id="IPR036388">
    <property type="entry name" value="WH-like_DNA-bd_sf"/>
</dbReference>
<keyword evidence="1 4" id="KW-0597">Phosphoprotein</keyword>
<evidence type="ECO:0000259" key="7">
    <source>
        <dbReference type="PROSITE" id="PS51755"/>
    </source>
</evidence>
<dbReference type="PROSITE" id="PS50110">
    <property type="entry name" value="RESPONSE_REGULATORY"/>
    <property type="match status" value="1"/>
</dbReference>
<keyword evidence="9" id="KW-1185">Reference proteome</keyword>
<dbReference type="SMART" id="SM00862">
    <property type="entry name" value="Trans_reg_C"/>
    <property type="match status" value="1"/>
</dbReference>
<reference evidence="8 9" key="1">
    <citation type="submission" date="2023-07" db="EMBL/GenBank/DDBJ databases">
        <title>Description of novel actinomycetes strains, isolated from tidal flat sediment.</title>
        <authorList>
            <person name="Lu C."/>
        </authorList>
    </citation>
    <scope>NUCLEOTIDE SEQUENCE [LARGE SCALE GENOMIC DNA]</scope>
    <source>
        <strain evidence="8 9">SYSU T00b441</strain>
    </source>
</reference>
<dbReference type="InterPro" id="IPR011006">
    <property type="entry name" value="CheY-like_superfamily"/>
</dbReference>
<dbReference type="CDD" id="cd00383">
    <property type="entry name" value="trans_reg_C"/>
    <property type="match status" value="1"/>
</dbReference>
<evidence type="ECO:0000259" key="6">
    <source>
        <dbReference type="PROSITE" id="PS50110"/>
    </source>
</evidence>
<evidence type="ECO:0000256" key="2">
    <source>
        <dbReference type="ARBA" id="ARBA00023012"/>
    </source>
</evidence>
<dbReference type="Gene3D" id="1.10.10.10">
    <property type="entry name" value="Winged helix-like DNA-binding domain superfamily/Winged helix DNA-binding domain"/>
    <property type="match status" value="1"/>
</dbReference>
<keyword evidence="2" id="KW-0902">Two-component regulatory system</keyword>
<evidence type="ECO:0000256" key="4">
    <source>
        <dbReference type="PROSITE-ProRule" id="PRU00169"/>
    </source>
</evidence>
<feature type="modified residue" description="4-aspartylphosphate" evidence="4">
    <location>
        <position position="52"/>
    </location>
</feature>
<evidence type="ECO:0000313" key="9">
    <source>
        <dbReference type="Proteomes" id="UP001232536"/>
    </source>
</evidence>
<sequence length="229" mass="24485">MVEVLVVEDDEGVGGPLTRALTAGGYRTTWERTGSAALTEAKARPFDLVLLDLGLPDTDGVDVCRSLRVLLPAAVLVILTARGAELDVVVGLEAGADDYLVKPVGLTELLARIRAHVRRAPAAPTAPAVEPVQVGALRVDSAARRVLVGDTEVALRPKEFDLLERLAVDAGAVVSRERLMSDVWDEHWFGSTKTLDVHVAAVRRKLTEAAGEAAPTITTVRGRGYRLEL</sequence>
<dbReference type="PANTHER" id="PTHR48111">
    <property type="entry name" value="REGULATOR OF RPOS"/>
    <property type="match status" value="1"/>
</dbReference>
<dbReference type="InterPro" id="IPR001789">
    <property type="entry name" value="Sig_transdc_resp-reg_receiver"/>
</dbReference>
<dbReference type="Gene3D" id="6.10.250.690">
    <property type="match status" value="1"/>
</dbReference>
<dbReference type="InterPro" id="IPR039420">
    <property type="entry name" value="WalR-like"/>
</dbReference>
<accession>A0ABT9DDT2</accession>
<dbReference type="Proteomes" id="UP001232536">
    <property type="component" value="Unassembled WGS sequence"/>
</dbReference>
<dbReference type="SUPFAM" id="SSF52172">
    <property type="entry name" value="CheY-like"/>
    <property type="match status" value="1"/>
</dbReference>
<gene>
    <name evidence="8" type="ORF">Q6348_08180</name>
</gene>